<proteinExistence type="predicted"/>
<protein>
    <submittedName>
        <fullName evidence="2">Uncharacterized protein</fullName>
    </submittedName>
</protein>
<keyword evidence="1" id="KW-0732">Signal</keyword>
<evidence type="ECO:0000313" key="3">
    <source>
        <dbReference type="Proteomes" id="UP001590950"/>
    </source>
</evidence>
<keyword evidence="3" id="KW-1185">Reference proteome</keyword>
<organism evidence="2 3">
    <name type="scientific">Stereocaulon virgatum</name>
    <dbReference type="NCBI Taxonomy" id="373712"/>
    <lineage>
        <taxon>Eukaryota</taxon>
        <taxon>Fungi</taxon>
        <taxon>Dikarya</taxon>
        <taxon>Ascomycota</taxon>
        <taxon>Pezizomycotina</taxon>
        <taxon>Lecanoromycetes</taxon>
        <taxon>OSLEUM clade</taxon>
        <taxon>Lecanoromycetidae</taxon>
        <taxon>Lecanorales</taxon>
        <taxon>Lecanorineae</taxon>
        <taxon>Stereocaulaceae</taxon>
        <taxon>Stereocaulon</taxon>
    </lineage>
</organism>
<feature type="chain" id="PRO_5045674020" evidence="1">
    <location>
        <begin position="19"/>
        <end position="277"/>
    </location>
</feature>
<dbReference type="Proteomes" id="UP001590950">
    <property type="component" value="Unassembled WGS sequence"/>
</dbReference>
<sequence>MFTTSISWLAILAPALSGASPVAVSQSQPALEKRIGNVGSFSNYFPDCNADPSYAPGTSQYNDGDGLYVSSSCDNGLYTPAVNRFHCWTDLFVVNYQAAYANWQNSGLVIDCATTSSCNEYVVNLNSSCTTDSTTWDNTFGTSLQVQIPLWFNKDASATGSMSYDHSFGGAKDIQMCTSTSNTGTCQWSDKGCHAVWTAQRNIKVNGYLRRSCNSPRDGTNVPNSSQRPDGYYTVGIQDYDFQIPDNRIVGCAAGCGDLSYPDPTPGSDPVTPIPHV</sequence>
<dbReference type="EMBL" id="JBEFKJ010000009">
    <property type="protein sequence ID" value="KAL2044500.1"/>
    <property type="molecule type" value="Genomic_DNA"/>
</dbReference>
<feature type="signal peptide" evidence="1">
    <location>
        <begin position="1"/>
        <end position="18"/>
    </location>
</feature>
<comment type="caution">
    <text evidence="2">The sequence shown here is derived from an EMBL/GenBank/DDBJ whole genome shotgun (WGS) entry which is preliminary data.</text>
</comment>
<evidence type="ECO:0000313" key="2">
    <source>
        <dbReference type="EMBL" id="KAL2044500.1"/>
    </source>
</evidence>
<gene>
    <name evidence="2" type="ORF">N7G274_003205</name>
</gene>
<reference evidence="2 3" key="1">
    <citation type="submission" date="2024-09" db="EMBL/GenBank/DDBJ databases">
        <title>Rethinking Asexuality: The Enigmatic Case of Functional Sexual Genes in Lepraria (Stereocaulaceae).</title>
        <authorList>
            <person name="Doellman M."/>
            <person name="Sun Y."/>
            <person name="Barcenas-Pena A."/>
            <person name="Lumbsch H.T."/>
            <person name="Grewe F."/>
        </authorList>
    </citation>
    <scope>NUCLEOTIDE SEQUENCE [LARGE SCALE GENOMIC DNA]</scope>
    <source>
        <strain evidence="2 3">Mercado 3170</strain>
    </source>
</reference>
<name>A0ABR4AGD3_9LECA</name>
<accession>A0ABR4AGD3</accession>
<evidence type="ECO:0000256" key="1">
    <source>
        <dbReference type="SAM" id="SignalP"/>
    </source>
</evidence>